<dbReference type="Gene3D" id="1.10.340.70">
    <property type="match status" value="1"/>
</dbReference>
<dbReference type="OrthoDB" id="1934793at2759"/>
<dbReference type="PANTHER" id="PTHR48475">
    <property type="entry name" value="RIBONUCLEASE H"/>
    <property type="match status" value="1"/>
</dbReference>
<proteinExistence type="predicted"/>
<sequence>MDVGKALNALRHKIGTVLISPQNDFISFTTRLGFNYVNNMTDYEACAIGVLAALEFKDRILELKGDWKTRDANLISYHCYIKGLMEQFDKITFHNILYEDNQLIDALTALISMFMISQGRDVPLIKIQNQDQPTNCQAIEEEPNRNPWFYDIKPYMKDKEYPLGASKNDKRTLRRLAMGFLLRNHGMILLWFVDMAKAKEIVKEVHEGSFGTHANGHAMARKILSVGYYWLNMEIDCCGHVRKCHKCQTYADNIHAPPIPLNVLAAPWPF</sequence>
<evidence type="ECO:0000313" key="3">
    <source>
        <dbReference type="Proteomes" id="UP000257109"/>
    </source>
</evidence>
<dbReference type="Gene3D" id="3.30.420.10">
    <property type="entry name" value="Ribonuclease H-like superfamily/Ribonuclease H"/>
    <property type="match status" value="1"/>
</dbReference>
<comment type="caution">
    <text evidence="2">The sequence shown here is derived from an EMBL/GenBank/DDBJ whole genome shotgun (WGS) entry which is preliminary data.</text>
</comment>
<gene>
    <name evidence="2" type="ORF">CR513_05942</name>
</gene>
<dbReference type="PANTHER" id="PTHR48475:SF1">
    <property type="entry name" value="RNASE H TYPE-1 DOMAIN-CONTAINING PROTEIN"/>
    <property type="match status" value="1"/>
</dbReference>
<dbReference type="EMBL" id="QJKJ01000995">
    <property type="protein sequence ID" value="RDY09650.1"/>
    <property type="molecule type" value="Genomic_DNA"/>
</dbReference>
<dbReference type="Proteomes" id="UP000257109">
    <property type="component" value="Unassembled WGS sequence"/>
</dbReference>
<dbReference type="AlphaFoldDB" id="A0A371I3M7"/>
<dbReference type="InterPro" id="IPR041588">
    <property type="entry name" value="Integrase_H2C2"/>
</dbReference>
<protein>
    <recommendedName>
        <fullName evidence="1">Integrase zinc-binding domain-containing protein</fullName>
    </recommendedName>
</protein>
<evidence type="ECO:0000259" key="1">
    <source>
        <dbReference type="Pfam" id="PF17921"/>
    </source>
</evidence>
<dbReference type="InterPro" id="IPR036397">
    <property type="entry name" value="RNaseH_sf"/>
</dbReference>
<organism evidence="2 3">
    <name type="scientific">Mucuna pruriens</name>
    <name type="common">Velvet bean</name>
    <name type="synonym">Dolichos pruriens</name>
    <dbReference type="NCBI Taxonomy" id="157652"/>
    <lineage>
        <taxon>Eukaryota</taxon>
        <taxon>Viridiplantae</taxon>
        <taxon>Streptophyta</taxon>
        <taxon>Embryophyta</taxon>
        <taxon>Tracheophyta</taxon>
        <taxon>Spermatophyta</taxon>
        <taxon>Magnoliopsida</taxon>
        <taxon>eudicotyledons</taxon>
        <taxon>Gunneridae</taxon>
        <taxon>Pentapetalae</taxon>
        <taxon>rosids</taxon>
        <taxon>fabids</taxon>
        <taxon>Fabales</taxon>
        <taxon>Fabaceae</taxon>
        <taxon>Papilionoideae</taxon>
        <taxon>50 kb inversion clade</taxon>
        <taxon>NPAAA clade</taxon>
        <taxon>indigoferoid/millettioid clade</taxon>
        <taxon>Phaseoleae</taxon>
        <taxon>Mucuna</taxon>
    </lineage>
</organism>
<dbReference type="Pfam" id="PF17921">
    <property type="entry name" value="Integrase_H2C2"/>
    <property type="match status" value="1"/>
</dbReference>
<dbReference type="GO" id="GO:0003676">
    <property type="term" value="F:nucleic acid binding"/>
    <property type="evidence" value="ECO:0007669"/>
    <property type="project" value="InterPro"/>
</dbReference>
<reference evidence="2" key="1">
    <citation type="submission" date="2018-05" db="EMBL/GenBank/DDBJ databases">
        <title>Draft genome of Mucuna pruriens seed.</title>
        <authorList>
            <person name="Nnadi N.E."/>
            <person name="Vos R."/>
            <person name="Hasami M.H."/>
            <person name="Devisetty U.K."/>
            <person name="Aguiy J.C."/>
        </authorList>
    </citation>
    <scope>NUCLEOTIDE SEQUENCE [LARGE SCALE GENOMIC DNA]</scope>
    <source>
        <strain evidence="2">JCA_2017</strain>
    </source>
</reference>
<name>A0A371I3M7_MUCPR</name>
<feature type="domain" description="Integrase zinc-binding" evidence="1">
    <location>
        <begin position="196"/>
        <end position="250"/>
    </location>
</feature>
<evidence type="ECO:0000313" key="2">
    <source>
        <dbReference type="EMBL" id="RDY09650.1"/>
    </source>
</evidence>
<feature type="non-terminal residue" evidence="2">
    <location>
        <position position="1"/>
    </location>
</feature>
<accession>A0A371I3M7</accession>
<keyword evidence="3" id="KW-1185">Reference proteome</keyword>